<evidence type="ECO:0000313" key="2">
    <source>
        <dbReference type="EMBL" id="KAF7341147.1"/>
    </source>
</evidence>
<feature type="transmembrane region" description="Helical" evidence="1">
    <location>
        <begin position="47"/>
        <end position="70"/>
    </location>
</feature>
<dbReference type="EMBL" id="JACAZI010000018">
    <property type="protein sequence ID" value="KAF7341147.1"/>
    <property type="molecule type" value="Genomic_DNA"/>
</dbReference>
<protein>
    <submittedName>
        <fullName evidence="2">Short-chain dehydrogenase/reductase family protein</fullName>
    </submittedName>
</protein>
<evidence type="ECO:0000256" key="1">
    <source>
        <dbReference type="SAM" id="Phobius"/>
    </source>
</evidence>
<reference evidence="2" key="1">
    <citation type="submission" date="2020-05" db="EMBL/GenBank/DDBJ databases">
        <title>Mycena genomes resolve the evolution of fungal bioluminescence.</title>
        <authorList>
            <person name="Tsai I.J."/>
        </authorList>
    </citation>
    <scope>NUCLEOTIDE SEQUENCE</scope>
    <source>
        <strain evidence="2">CCC161011</strain>
    </source>
</reference>
<feature type="transmembrane region" description="Helical" evidence="1">
    <location>
        <begin position="423"/>
        <end position="445"/>
    </location>
</feature>
<dbReference type="AlphaFoldDB" id="A0A8H6XHH6"/>
<keyword evidence="1" id="KW-1133">Transmembrane helix</keyword>
<feature type="transmembrane region" description="Helical" evidence="1">
    <location>
        <begin position="102"/>
        <end position="124"/>
    </location>
</feature>
<gene>
    <name evidence="2" type="ORF">MVEN_01849500</name>
</gene>
<feature type="transmembrane region" description="Helical" evidence="1">
    <location>
        <begin position="166"/>
        <end position="187"/>
    </location>
</feature>
<dbReference type="OrthoDB" id="2992065at2759"/>
<proteinExistence type="predicted"/>
<dbReference type="Proteomes" id="UP000620124">
    <property type="component" value="Unassembled WGS sequence"/>
</dbReference>
<keyword evidence="1" id="KW-0812">Transmembrane</keyword>
<accession>A0A8H6XHH6</accession>
<keyword evidence="3" id="KW-1185">Reference proteome</keyword>
<comment type="caution">
    <text evidence="2">The sequence shown here is derived from an EMBL/GenBank/DDBJ whole genome shotgun (WGS) entry which is preliminary data.</text>
</comment>
<organism evidence="2 3">
    <name type="scientific">Mycena venus</name>
    <dbReference type="NCBI Taxonomy" id="2733690"/>
    <lineage>
        <taxon>Eukaryota</taxon>
        <taxon>Fungi</taxon>
        <taxon>Dikarya</taxon>
        <taxon>Basidiomycota</taxon>
        <taxon>Agaricomycotina</taxon>
        <taxon>Agaricomycetes</taxon>
        <taxon>Agaricomycetidae</taxon>
        <taxon>Agaricales</taxon>
        <taxon>Marasmiineae</taxon>
        <taxon>Mycenaceae</taxon>
        <taxon>Mycena</taxon>
    </lineage>
</organism>
<evidence type="ECO:0000313" key="3">
    <source>
        <dbReference type="Proteomes" id="UP000620124"/>
    </source>
</evidence>
<sequence length="522" mass="57291">MRIPSIFFNPTLRGNVLQALLFSLTVPIASALTTWSLGPTVDTGSQSFSILIITLGVATFILVHHVAGLLLGRFRLVVIDLLAVMLEIAIVGFLIFRGFWPLYTASTFIFLILTITFRTATISASPERLWKQKLAFWGGCRATHRSPWMVLVNRPPGKPLIRGESVFVIIFRCVILVALGLGLPLFATYKIFFQPAHANVYTRVLASQDYGPGITNLNPGTLLTSVDLGNAVVLVPQPDFEGTTFRVDVLVSNSSSTVALACTTFETSGSTLDQAFTMAQCPVNWVDIDRMTVNVTFPPFFTPSGIYAGFGDKDDILRFTQPIPIFPEFNLFAYMTWTSRQILPSNSFSLLNAFLPGKTIKYMEVNSLLSRPDSVPQISGTSSNTESPSTTITMTIVQRAFITKFIEDHTNDSALDGLSTLGGLWTTLDALFMLVFGASVLYFAYGKRPLSALGIVHVFQSRTLKRNLHEDFPVLLTEGGQPGSQSAGLVAFLRDRLLDTDEADGEAQHIAHEDKDDAAPWV</sequence>
<name>A0A8H6XHH6_9AGAR</name>
<keyword evidence="1" id="KW-0472">Membrane</keyword>
<feature type="transmembrane region" description="Helical" evidence="1">
    <location>
        <begin position="77"/>
        <end position="96"/>
    </location>
</feature>